<evidence type="ECO:0000256" key="1">
    <source>
        <dbReference type="ARBA" id="ARBA00022857"/>
    </source>
</evidence>
<evidence type="ECO:0000313" key="4">
    <source>
        <dbReference type="EMBL" id="MCP1676971.1"/>
    </source>
</evidence>
<accession>A0AAE3KDL0</accession>
<dbReference type="Pfam" id="PF01370">
    <property type="entry name" value="Epimerase"/>
    <property type="match status" value="1"/>
</dbReference>
<dbReference type="AlphaFoldDB" id="A0AAE3KDL0"/>
<name>A0AAE3KDL0_9GAMM</name>
<dbReference type="GO" id="GO:0016491">
    <property type="term" value="F:oxidoreductase activity"/>
    <property type="evidence" value="ECO:0007669"/>
    <property type="project" value="InterPro"/>
</dbReference>
<feature type="domain" description="NAD-dependent epimerase/dehydratase" evidence="3">
    <location>
        <begin position="3"/>
        <end position="210"/>
    </location>
</feature>
<dbReference type="InterPro" id="IPR036291">
    <property type="entry name" value="NAD(P)-bd_dom_sf"/>
</dbReference>
<evidence type="ECO:0000313" key="5">
    <source>
        <dbReference type="Proteomes" id="UP001205843"/>
    </source>
</evidence>
<dbReference type="InterPro" id="IPR050005">
    <property type="entry name" value="DenD"/>
</dbReference>
<evidence type="ECO:0000256" key="2">
    <source>
        <dbReference type="ARBA" id="ARBA00023277"/>
    </source>
</evidence>
<proteinExistence type="predicted"/>
<evidence type="ECO:0000259" key="3">
    <source>
        <dbReference type="Pfam" id="PF01370"/>
    </source>
</evidence>
<comment type="caution">
    <text evidence="4">The sequence shown here is derived from an EMBL/GenBank/DDBJ whole genome shotgun (WGS) entry which is preliminary data.</text>
</comment>
<keyword evidence="1" id="KW-0521">NADP</keyword>
<dbReference type="Proteomes" id="UP001205843">
    <property type="component" value="Unassembled WGS sequence"/>
</dbReference>
<reference evidence="4" key="1">
    <citation type="submission" date="2022-03" db="EMBL/GenBank/DDBJ databases">
        <title>Genomic Encyclopedia of Type Strains, Phase III (KMG-III): the genomes of soil and plant-associated and newly described type strains.</title>
        <authorList>
            <person name="Whitman W."/>
        </authorList>
    </citation>
    <scope>NUCLEOTIDE SEQUENCE</scope>
    <source>
        <strain evidence="4">ANL 6-2</strain>
    </source>
</reference>
<protein>
    <submittedName>
        <fullName evidence="4">Nucleoside-diphosphate-sugar epimerase</fullName>
    </submittedName>
</protein>
<dbReference type="InterPro" id="IPR001509">
    <property type="entry name" value="Epimerase_deHydtase"/>
</dbReference>
<gene>
    <name evidence="4" type="ORF">J2T57_004145</name>
</gene>
<keyword evidence="2" id="KW-0119">Carbohydrate metabolism</keyword>
<dbReference type="Gene3D" id="3.40.50.720">
    <property type="entry name" value="NAD(P)-binding Rossmann-like Domain"/>
    <property type="match status" value="1"/>
</dbReference>
<dbReference type="EMBL" id="JALJXV010000012">
    <property type="protein sequence ID" value="MCP1676971.1"/>
    <property type="molecule type" value="Genomic_DNA"/>
</dbReference>
<dbReference type="NCBIfam" id="NF043036">
    <property type="entry name" value="ErythonDh"/>
    <property type="match status" value="1"/>
</dbReference>
<dbReference type="PANTHER" id="PTHR43103:SF3">
    <property type="entry name" value="ADP-L-GLYCERO-D-MANNO-HEPTOSE-6-EPIMERASE"/>
    <property type="match status" value="1"/>
</dbReference>
<dbReference type="CDD" id="cd05238">
    <property type="entry name" value="Gne_like_SDR_e"/>
    <property type="match status" value="1"/>
</dbReference>
<dbReference type="RefSeq" id="WP_253484605.1">
    <property type="nucleotide sequence ID" value="NZ_JALJXV010000012.1"/>
</dbReference>
<dbReference type="SUPFAM" id="SSF51735">
    <property type="entry name" value="NAD(P)-binding Rossmann-fold domains"/>
    <property type="match status" value="1"/>
</dbReference>
<keyword evidence="5" id="KW-1185">Reference proteome</keyword>
<dbReference type="Gene3D" id="3.90.25.10">
    <property type="entry name" value="UDP-galactose 4-epimerase, domain 1"/>
    <property type="match status" value="1"/>
</dbReference>
<dbReference type="PANTHER" id="PTHR43103">
    <property type="entry name" value="NUCLEOSIDE-DIPHOSPHATE-SUGAR EPIMERASE"/>
    <property type="match status" value="1"/>
</dbReference>
<sequence>MRVIITGGAGFIGQKLAAAIARAGTLPGPDGGEAVRELVLFDQAEATPPPEARVAIHTVAGDIADTAALDALFAGGADVVYHLASVVSAAAEADFELGMGVNFDGTRAVLEASRKAGGGATRFIFTSSVAVFGGDLPPVVEDHTAPMPQNSYGIQKAMAELLVSDYSRRGFVDGRALRLPTIAVRPGRPNKAASTFASSIIREPLQGEEAVLPVPEELAMFVLSPRQAIQALVHAAGISAADFGGSRSVMLPGIRVTVGEMISALRRVGGDAAVARIRREPDPTIETIVGGWPADFNTAKAERLGFQRDDGIDAIVEAFIEDDMLPDGRAALGRS</sequence>
<organism evidence="4 5">
    <name type="scientific">Natronocella acetinitrilica</name>
    <dbReference type="NCBI Taxonomy" id="414046"/>
    <lineage>
        <taxon>Bacteria</taxon>
        <taxon>Pseudomonadati</taxon>
        <taxon>Pseudomonadota</taxon>
        <taxon>Gammaproteobacteria</taxon>
        <taxon>Chromatiales</taxon>
        <taxon>Ectothiorhodospiraceae</taxon>
        <taxon>Natronocella</taxon>
    </lineage>
</organism>